<feature type="transmembrane region" description="Helical" evidence="1">
    <location>
        <begin position="31"/>
        <end position="53"/>
    </location>
</feature>
<reference evidence="2 3" key="1">
    <citation type="submission" date="2020-08" db="EMBL/GenBank/DDBJ databases">
        <title>A Genomic Blueprint of the Chicken Gut Microbiome.</title>
        <authorList>
            <person name="Gilroy R."/>
            <person name="Ravi A."/>
            <person name="Getino M."/>
            <person name="Pursley I."/>
            <person name="Horton D.L."/>
            <person name="Alikhan N.-F."/>
            <person name="Baker D."/>
            <person name="Gharbi K."/>
            <person name="Hall N."/>
            <person name="Watson M."/>
            <person name="Adriaenssens E.M."/>
            <person name="Foster-Nyarko E."/>
            <person name="Jarju S."/>
            <person name="Secka A."/>
            <person name="Antonio M."/>
            <person name="Oren A."/>
            <person name="Chaudhuri R."/>
            <person name="La Ragione R.M."/>
            <person name="Hildebrand F."/>
            <person name="Pallen M.J."/>
        </authorList>
    </citation>
    <scope>NUCLEOTIDE SEQUENCE [LARGE SCALE GENOMIC DNA]</scope>
    <source>
        <strain evidence="2 3">Sa1YVA5</strain>
    </source>
</reference>
<dbReference type="AlphaFoldDB" id="A0A8I0LCC7"/>
<protein>
    <submittedName>
        <fullName evidence="2">DUF3099 domain-containing protein</fullName>
    </submittedName>
</protein>
<dbReference type="InterPro" id="IPR021449">
    <property type="entry name" value="DUF3099"/>
</dbReference>
<accession>A0A8I0LCC7</accession>
<keyword evidence="3" id="KW-1185">Reference proteome</keyword>
<dbReference type="Pfam" id="PF11298">
    <property type="entry name" value="DUF3099"/>
    <property type="match status" value="1"/>
</dbReference>
<comment type="caution">
    <text evidence="2">The sequence shown here is derived from an EMBL/GenBank/DDBJ whole genome shotgun (WGS) entry which is preliminary data.</text>
</comment>
<dbReference type="Proteomes" id="UP000650224">
    <property type="component" value="Unassembled WGS sequence"/>
</dbReference>
<sequence>MFRKIFRRNEILLITDKKRTHSQDIRHRRRIYNIIQFSRVPLLAFAGLCWMMWGLWWLAAIIFIISIPLPWIAVVIANARGEPRDPRERAVYKPALIREMNEQLRLEAARARELEAGPPSAEGKEVDRIRRFEGITIDADEDLEEDNKNDS</sequence>
<feature type="transmembrane region" description="Helical" evidence="1">
    <location>
        <begin position="59"/>
        <end position="79"/>
    </location>
</feature>
<keyword evidence="1" id="KW-1133">Transmembrane helix</keyword>
<proteinExistence type="predicted"/>
<organism evidence="2 3">
    <name type="scientific">Corynebacterium gallinarum</name>
    <dbReference type="NCBI Taxonomy" id="2762214"/>
    <lineage>
        <taxon>Bacteria</taxon>
        <taxon>Bacillati</taxon>
        <taxon>Actinomycetota</taxon>
        <taxon>Actinomycetes</taxon>
        <taxon>Mycobacteriales</taxon>
        <taxon>Corynebacteriaceae</taxon>
        <taxon>Corynebacterium</taxon>
    </lineage>
</organism>
<name>A0A8I0LCC7_9CORY</name>
<evidence type="ECO:0000313" key="2">
    <source>
        <dbReference type="EMBL" id="MBD8030256.1"/>
    </source>
</evidence>
<gene>
    <name evidence="2" type="ORF">H9627_07955</name>
</gene>
<keyword evidence="1" id="KW-0812">Transmembrane</keyword>
<dbReference type="RefSeq" id="WP_191733489.1">
    <property type="nucleotide sequence ID" value="NZ_JACSPR010000005.1"/>
</dbReference>
<keyword evidence="1" id="KW-0472">Membrane</keyword>
<dbReference type="EMBL" id="JACSPR010000005">
    <property type="protein sequence ID" value="MBD8030256.1"/>
    <property type="molecule type" value="Genomic_DNA"/>
</dbReference>
<evidence type="ECO:0000256" key="1">
    <source>
        <dbReference type="SAM" id="Phobius"/>
    </source>
</evidence>
<evidence type="ECO:0000313" key="3">
    <source>
        <dbReference type="Proteomes" id="UP000650224"/>
    </source>
</evidence>